<feature type="compositionally biased region" description="Basic residues" evidence="16">
    <location>
        <begin position="1616"/>
        <end position="1628"/>
    </location>
</feature>
<feature type="region of interest" description="Disordered" evidence="16">
    <location>
        <begin position="476"/>
        <end position="526"/>
    </location>
</feature>
<feature type="compositionally biased region" description="Basic and acidic residues" evidence="16">
    <location>
        <begin position="831"/>
        <end position="840"/>
    </location>
</feature>
<accession>A0A1B6K594</accession>
<dbReference type="InterPro" id="IPR049730">
    <property type="entry name" value="SNF2/RAD54-like_C"/>
</dbReference>
<dbReference type="SUPFAM" id="SSF52540">
    <property type="entry name" value="P-loop containing nucleoside triphosphate hydrolases"/>
    <property type="match status" value="2"/>
</dbReference>
<dbReference type="InterPro" id="IPR044574">
    <property type="entry name" value="ARIP4-like"/>
</dbReference>
<keyword evidence="6" id="KW-0547">Nucleotide-binding</keyword>
<feature type="compositionally biased region" description="Basic and acidic residues" evidence="16">
    <location>
        <begin position="319"/>
        <end position="333"/>
    </location>
</feature>
<feature type="domain" description="Helicase ATP-binding" evidence="17">
    <location>
        <begin position="1254"/>
        <end position="1442"/>
    </location>
</feature>
<feature type="compositionally biased region" description="Basic residues" evidence="16">
    <location>
        <begin position="1156"/>
        <end position="1165"/>
    </location>
</feature>
<dbReference type="InterPro" id="IPR000330">
    <property type="entry name" value="SNF2_N"/>
</dbReference>
<proteinExistence type="inferred from homology"/>
<evidence type="ECO:0000256" key="5">
    <source>
        <dbReference type="ARBA" id="ARBA00022723"/>
    </source>
</evidence>
<evidence type="ECO:0000259" key="18">
    <source>
        <dbReference type="PROSITE" id="PS51194"/>
    </source>
</evidence>
<reference evidence="20" key="1">
    <citation type="submission" date="2015-11" db="EMBL/GenBank/DDBJ databases">
        <title>De novo transcriptome assembly of four potential Pierce s Disease insect vectors from Arizona vineyards.</title>
        <authorList>
            <person name="Tassone E.E."/>
        </authorList>
    </citation>
    <scope>NUCLEOTIDE SEQUENCE</scope>
</reference>
<feature type="compositionally biased region" description="Polar residues" evidence="16">
    <location>
        <begin position="665"/>
        <end position="677"/>
    </location>
</feature>
<dbReference type="SMART" id="SM00487">
    <property type="entry name" value="DEXDc"/>
    <property type="match status" value="1"/>
</dbReference>
<feature type="compositionally biased region" description="Basic and acidic residues" evidence="16">
    <location>
        <begin position="581"/>
        <end position="620"/>
    </location>
</feature>
<feature type="compositionally biased region" description="Basic and acidic residues" evidence="16">
    <location>
        <begin position="1572"/>
        <end position="1587"/>
    </location>
</feature>
<sequence length="2148" mass="244818">CESCFTFYGDGCFSADEDGDDKYCRWCGQGGTLFLCSACTCAFCQKCVKLNLKASVLAELENDDWKCYICNPRPLFGSRAICWGAEELNKIGKERELEKTKKQKERLEKLEEKKKEETLRKSRKQSSSEDEVTSKKRKSRANNSDSSPEVMPSKRPKRTSLETRNLNGSLSRKKKKDSSSDDESSEDNKKMTRRSSSRNKKNKKINADSSSEDENSDIKNRRKTKTKKKKTKNSSDDSSDGEYKISKRKSIKKAPDSSDDDDSSDEKHTKKKKLAKKKKENISDLSSDEKKKKVKKYKDESSEESADDKLKKSKKLRKKKDESSDSDSDDKSKKDKKKSKFKNSDDRKKNEINSDGGEDVKKKKNETILEEKSEETRSKDGTNAVDNLVKKRIKLAILWLDTAIKDIAELGSLISLRATKFAKKKINSENLKSYEDVLNTVSKLKQLMSGIHSNYDHIEKNLDAQLKPWKILTGVEESETEKPVEEETRLSADGGVTESQNISGNSLDDNNKKQIAENNPSDVPNSTLAVEMATSICNEKVETKLGNESNNLDLKWDNLSVDEDSDNDNLKVSEAITKASETLDKLNDQEDDLQTSKDNVHDNHKSSEVESKDDSKKVDDAIGSLSQKNVSNVDDSSKGSQSDSDEKNSNSEKQKSRKSGYKNLLGSSKTDYINQETKGNKENEDVSKSPQTTKTVTEGVNSDSEISNKKKKPLRKSYLKKERKEKIGEDSINGGSSLKESPRRDLKEKSQCTGISKSGEDLETDPRVNNQLSSSDESGGLESFAERLREKWQSEGESDSYCQSKEQSDNMKLKTSLGLDSSGESDTGLEPLRDEKDKELKKKHKYNRENSSKDKKLKRNEEKGNRIGGSNVEKKKTEERKKGNRSKIDTGKDTSKIITFDESDEEKVEPTLENNTKKVEEEMDCDNIGSSSDENLKGNGIKLEKEPDVGNSNIDNENIDTENASKEYKQLCKRELNKTGLDSSVEESDVKIEREDEVENESNDEKSKNKTNSKGKEKKLKTASVRNQRRSKKSNLLDSSDEDDEPSHEKETNLQHILSSDEENKESDKEVKDKESMSPVEVVSSTESSDPDVVSKKKRKKRGSSDSDVSEVLENKKKKKRKLIRCANSSDENGGSDDESVDANKKSTQGESPGKGGRKNIKKIKGKGDLEDATIEAAEEEKERRRRVEERQKLFNEVFEVKETKILDKLVLDFNESDKKELISVNKGLVEKMKPHQAKGVKFMWDSCFESIAQLKKKKGSGCILAHCMGLGKTFQVISLVHTLLINEETQVRTVMVVCPLSTVLNWYNEFDKWLEDIEGGDSIEVFHLTKCKQNPERARELRRWQHNGGVLIMGYEMFRNLTCETAKKFKAKMKKDFQETLVDPGADLIVCDEGHMLKNENTALSKAMSKVKTLRRIVLTGTPMQNNLKEYHCMVQFVKPNLLGTRKEFLNRFVNPISNGQFVDSTESDVKLMKRRAHVLHKMLEGLVQRFDYNVLTPFLPPKHEYVISLCLSELQVNLYKHYLETYSQQSDSTKAGSRLFQDWQALGRIWTHPRVLKMSTDKANLLKEKKMMDESDEEGSLKDFIDDGSDSETTPEDSSDNSLSDASIKSNDGKKKKIIPNRRTTRSTRSNSKNAAQLESSGDEKEDNAEAIEESNTERAWWSGMVEPEHLDDINHSAKLVLLFAILRECEMIEDKVLVFSQSLFSLDLIEYFLDKIDTATQENRLEENLGNHQGTWAKGLDYFRLDGSTSSENRNIWCKAFNREDNPRARLFLISTRAGGLGINLTAANRVIIFDASWNPSHDVQSIFRVYRFGQRKPCYVYRFIAHGTMEEKVYDRQVAKQSMSNRVVDEQQVHRHFSMNDLNELYSFTPPSSKEDRPIPSLPKDGLMAEILTQYSNWIEKYHEHDSLLENVVEEELNEEERKAAWEDYENDKKRGFIPQTTGTGGSFINPMSLQIENLRRALKAKYPNKPEQELNQMLVYQVSMLMRQQQLAAQNQMEMNAPRPQMYPQTNMTPEQMFNLQQQQIRIQYLQQQQQLQMNQTQHKTANMKNILPKQMDYQQQMLMQQQANLVRMQMQQMQQNMSQNILKNQLTLPNLSNLLNMQPMVSGAAAQLQRMSQSQNYQSPKQSATEKPSQPESSKPST</sequence>
<feature type="compositionally biased region" description="Basic and acidic residues" evidence="16">
    <location>
        <begin position="784"/>
        <end position="794"/>
    </location>
</feature>
<feature type="compositionally biased region" description="Low complexity" evidence="16">
    <location>
        <begin position="1077"/>
        <end position="1092"/>
    </location>
</feature>
<feature type="compositionally biased region" description="Polar residues" evidence="16">
    <location>
        <begin position="2119"/>
        <end position="2135"/>
    </location>
</feature>
<dbReference type="PANTHER" id="PTHR45797">
    <property type="entry name" value="RAD54-LIKE"/>
    <property type="match status" value="1"/>
</dbReference>
<feature type="compositionally biased region" description="Basic residues" evidence="16">
    <location>
        <begin position="220"/>
        <end position="232"/>
    </location>
</feature>
<feature type="compositionally biased region" description="Basic and acidic residues" evidence="16">
    <location>
        <begin position="480"/>
        <end position="490"/>
    </location>
</feature>
<feature type="compositionally biased region" description="Polar residues" evidence="16">
    <location>
        <begin position="516"/>
        <end position="526"/>
    </location>
</feature>
<dbReference type="Pfam" id="PF00176">
    <property type="entry name" value="SNF2-rel_dom"/>
    <property type="match status" value="1"/>
</dbReference>
<feature type="non-terminal residue" evidence="20">
    <location>
        <position position="1"/>
    </location>
</feature>
<keyword evidence="12" id="KW-0779">Telomere</keyword>
<feature type="domain" description="PHD-type" evidence="19">
    <location>
        <begin position="1"/>
        <end position="98"/>
    </location>
</feature>
<feature type="region of interest" description="Disordered" evidence="16">
    <location>
        <begin position="581"/>
        <end position="1167"/>
    </location>
</feature>
<dbReference type="EMBL" id="GECU01001084">
    <property type="protein sequence ID" value="JAT06623.1"/>
    <property type="molecule type" value="Transcribed_RNA"/>
</dbReference>
<feature type="compositionally biased region" description="Basic residues" evidence="16">
    <location>
        <begin position="269"/>
        <end position="279"/>
    </location>
</feature>
<feature type="compositionally biased region" description="Basic and acidic residues" evidence="16">
    <location>
        <begin position="1066"/>
        <end position="1076"/>
    </location>
</feature>
<dbReference type="PROSITE" id="PS51533">
    <property type="entry name" value="ADD"/>
    <property type="match status" value="1"/>
</dbReference>
<feature type="compositionally biased region" description="Basic and acidic residues" evidence="16">
    <location>
        <begin position="342"/>
        <end position="380"/>
    </location>
</feature>
<evidence type="ECO:0000256" key="1">
    <source>
        <dbReference type="ARBA" id="ARBA00004123"/>
    </source>
</evidence>
<dbReference type="CDD" id="cd18793">
    <property type="entry name" value="SF2_C_SNF"/>
    <property type="match status" value="1"/>
</dbReference>
<feature type="compositionally biased region" description="Basic residues" evidence="16">
    <location>
        <begin position="709"/>
        <end position="718"/>
    </location>
</feature>
<feature type="compositionally biased region" description="Basic and acidic residues" evidence="16">
    <location>
        <begin position="847"/>
        <end position="865"/>
    </location>
</feature>
<evidence type="ECO:0000256" key="12">
    <source>
        <dbReference type="ARBA" id="ARBA00022895"/>
    </source>
</evidence>
<dbReference type="SUPFAM" id="SSF57903">
    <property type="entry name" value="FYVE/PHD zinc finger"/>
    <property type="match status" value="1"/>
</dbReference>
<feature type="compositionally biased region" description="Acidic residues" evidence="16">
    <location>
        <begin position="1646"/>
        <end position="1657"/>
    </location>
</feature>
<feature type="compositionally biased region" description="Basic and acidic residues" evidence="16">
    <location>
        <begin position="963"/>
        <end position="977"/>
    </location>
</feature>
<keyword evidence="5" id="KW-0479">Metal-binding</keyword>
<feature type="compositionally biased region" description="Acidic residues" evidence="16">
    <location>
        <begin position="1588"/>
        <end position="1601"/>
    </location>
</feature>
<feature type="compositionally biased region" description="Polar residues" evidence="16">
    <location>
        <begin position="624"/>
        <end position="633"/>
    </location>
</feature>
<dbReference type="SMART" id="SM00490">
    <property type="entry name" value="HELICc"/>
    <property type="match status" value="1"/>
</dbReference>
<feature type="region of interest" description="Disordered" evidence="16">
    <location>
        <begin position="1572"/>
        <end position="1659"/>
    </location>
</feature>
<evidence type="ECO:0000256" key="10">
    <source>
        <dbReference type="ARBA" id="ARBA00022833"/>
    </source>
</evidence>
<dbReference type="GO" id="GO:0010468">
    <property type="term" value="P:regulation of gene expression"/>
    <property type="evidence" value="ECO:0007669"/>
    <property type="project" value="UniProtKB-ARBA"/>
</dbReference>
<dbReference type="GO" id="GO:0005524">
    <property type="term" value="F:ATP binding"/>
    <property type="evidence" value="ECO:0007669"/>
    <property type="project" value="UniProtKB-KW"/>
</dbReference>
<dbReference type="InterPro" id="IPR014001">
    <property type="entry name" value="Helicase_ATP-bd"/>
</dbReference>
<keyword evidence="10" id="KW-0862">Zinc</keyword>
<feature type="domain" description="Helicase C-terminal" evidence="18">
    <location>
        <begin position="1687"/>
        <end position="1867"/>
    </location>
</feature>
<keyword evidence="8" id="KW-0378">Hydrolase</keyword>
<dbReference type="InterPro" id="IPR038718">
    <property type="entry name" value="SNF2-like_sf"/>
</dbReference>
<feature type="compositionally biased region" description="Low complexity" evidence="16">
    <location>
        <begin position="772"/>
        <end position="783"/>
    </location>
</feature>
<evidence type="ECO:0000256" key="6">
    <source>
        <dbReference type="ARBA" id="ARBA00022741"/>
    </source>
</evidence>
<comment type="subcellular location">
    <subcellularLocation>
        <location evidence="2">Chromosome</location>
        <location evidence="2">Telomere</location>
    </subcellularLocation>
    <subcellularLocation>
        <location evidence="1">Nucleus</location>
    </subcellularLocation>
</comment>
<evidence type="ECO:0000256" key="2">
    <source>
        <dbReference type="ARBA" id="ARBA00004574"/>
    </source>
</evidence>
<keyword evidence="11" id="KW-0067">ATP-binding</keyword>
<evidence type="ECO:0000259" key="17">
    <source>
        <dbReference type="PROSITE" id="PS51192"/>
    </source>
</evidence>
<evidence type="ECO:0000256" key="15">
    <source>
        <dbReference type="ARBA" id="ARBA00031106"/>
    </source>
</evidence>
<dbReference type="PROSITE" id="PS51192">
    <property type="entry name" value="HELICASE_ATP_BIND_1"/>
    <property type="match status" value="1"/>
</dbReference>
<evidence type="ECO:0000256" key="7">
    <source>
        <dbReference type="ARBA" id="ARBA00022771"/>
    </source>
</evidence>
<dbReference type="GO" id="GO:0005634">
    <property type="term" value="C:nucleus"/>
    <property type="evidence" value="ECO:0007669"/>
    <property type="project" value="UniProtKB-SubCell"/>
</dbReference>
<dbReference type="PANTHER" id="PTHR45797:SF3">
    <property type="entry name" value="TRANSCRIPTIONAL REGULATOR ATRX HOMOLOG"/>
    <property type="match status" value="1"/>
</dbReference>
<dbReference type="GO" id="GO:0003677">
    <property type="term" value="F:DNA binding"/>
    <property type="evidence" value="ECO:0007669"/>
    <property type="project" value="UniProtKB-KW"/>
</dbReference>
<dbReference type="InterPro" id="IPR025766">
    <property type="entry name" value="ADD"/>
</dbReference>
<dbReference type="InterPro" id="IPR013083">
    <property type="entry name" value="Znf_RING/FYVE/PHD"/>
</dbReference>
<feature type="region of interest" description="Disordered" evidence="16">
    <location>
        <begin position="2115"/>
        <end position="2148"/>
    </location>
</feature>
<keyword evidence="4" id="KW-0158">Chromosome</keyword>
<feature type="compositionally biased region" description="Basic residues" evidence="16">
    <location>
        <begin position="191"/>
        <end position="204"/>
    </location>
</feature>
<dbReference type="Pfam" id="PF00271">
    <property type="entry name" value="Helicase_C"/>
    <property type="match status" value="1"/>
</dbReference>
<evidence type="ECO:0000256" key="3">
    <source>
        <dbReference type="ARBA" id="ARBA00007025"/>
    </source>
</evidence>
<comment type="similarity">
    <text evidence="3">Belongs to the SNF2/RAD54 helicase family.</text>
</comment>
<feature type="compositionally biased region" description="Basic and acidic residues" evidence="16">
    <location>
        <begin position="719"/>
        <end position="729"/>
    </location>
</feature>
<feature type="compositionally biased region" description="Basic and acidic residues" evidence="16">
    <location>
        <begin position="740"/>
        <end position="750"/>
    </location>
</feature>
<protein>
    <recommendedName>
        <fullName evidence="15">ATP-dependent helicase ATRX</fullName>
    </recommendedName>
</protein>
<dbReference type="Gene3D" id="3.40.50.300">
    <property type="entry name" value="P-loop containing nucleotide triphosphate hydrolases"/>
    <property type="match status" value="1"/>
</dbReference>
<feature type="compositionally biased region" description="Basic and acidic residues" evidence="16">
    <location>
        <begin position="678"/>
        <end position="687"/>
    </location>
</feature>
<dbReference type="InterPro" id="IPR011011">
    <property type="entry name" value="Znf_FYVE_PHD"/>
</dbReference>
<evidence type="ECO:0000256" key="13">
    <source>
        <dbReference type="ARBA" id="ARBA00023125"/>
    </source>
</evidence>
<dbReference type="GO" id="GO:0008270">
    <property type="term" value="F:zinc ion binding"/>
    <property type="evidence" value="ECO:0007669"/>
    <property type="project" value="UniProtKB-KW"/>
</dbReference>
<dbReference type="CDD" id="cd11726">
    <property type="entry name" value="ADDz_ATRX"/>
    <property type="match status" value="1"/>
</dbReference>
<keyword evidence="9" id="KW-0347">Helicase</keyword>
<dbReference type="Gene3D" id="3.30.40.10">
    <property type="entry name" value="Zinc/RING finger domain, C3HC4 (zinc finger)"/>
    <property type="match status" value="1"/>
</dbReference>
<dbReference type="GO" id="GO:0004386">
    <property type="term" value="F:helicase activity"/>
    <property type="evidence" value="ECO:0007669"/>
    <property type="project" value="UniProtKB-KW"/>
</dbReference>
<evidence type="ECO:0000313" key="20">
    <source>
        <dbReference type="EMBL" id="JAT06623.1"/>
    </source>
</evidence>
<gene>
    <name evidence="20" type="ORF">g.35573</name>
</gene>
<dbReference type="GO" id="GO:0000781">
    <property type="term" value="C:chromosome, telomeric region"/>
    <property type="evidence" value="ECO:0007669"/>
    <property type="project" value="UniProtKB-SubCell"/>
</dbReference>
<feature type="compositionally biased region" description="Basic and acidic residues" evidence="16">
    <location>
        <begin position="872"/>
        <end position="895"/>
    </location>
</feature>
<organism evidence="20">
    <name type="scientific">Homalodisca liturata</name>
    <dbReference type="NCBI Taxonomy" id="320908"/>
    <lineage>
        <taxon>Eukaryota</taxon>
        <taxon>Metazoa</taxon>
        <taxon>Ecdysozoa</taxon>
        <taxon>Arthropoda</taxon>
        <taxon>Hexapoda</taxon>
        <taxon>Insecta</taxon>
        <taxon>Pterygota</taxon>
        <taxon>Neoptera</taxon>
        <taxon>Paraneoptera</taxon>
        <taxon>Hemiptera</taxon>
        <taxon>Auchenorrhyncha</taxon>
        <taxon>Membracoidea</taxon>
        <taxon>Cicadellidae</taxon>
        <taxon>Cicadellinae</taxon>
        <taxon>Proconiini</taxon>
        <taxon>Homalodisca</taxon>
    </lineage>
</organism>
<name>A0A1B6K594_9HEMI</name>
<evidence type="ECO:0000256" key="14">
    <source>
        <dbReference type="ARBA" id="ARBA00023242"/>
    </source>
</evidence>
<evidence type="ECO:0000256" key="4">
    <source>
        <dbReference type="ARBA" id="ARBA00022454"/>
    </source>
</evidence>
<evidence type="ECO:0000259" key="19">
    <source>
        <dbReference type="PROSITE" id="PS51533"/>
    </source>
</evidence>
<evidence type="ECO:0000256" key="9">
    <source>
        <dbReference type="ARBA" id="ARBA00022806"/>
    </source>
</evidence>
<feature type="compositionally biased region" description="Basic and acidic residues" evidence="16">
    <location>
        <begin position="644"/>
        <end position="654"/>
    </location>
</feature>
<evidence type="ECO:0000256" key="11">
    <source>
        <dbReference type="ARBA" id="ARBA00022840"/>
    </source>
</evidence>
<feature type="compositionally biased region" description="Polar residues" evidence="16">
    <location>
        <begin position="497"/>
        <end position="508"/>
    </location>
</feature>
<keyword evidence="7" id="KW-0863">Zinc-finger</keyword>
<keyword evidence="13" id="KW-0238">DNA-binding</keyword>
<feature type="compositionally biased region" description="Polar residues" evidence="16">
    <location>
        <begin position="688"/>
        <end position="705"/>
    </location>
</feature>
<feature type="compositionally biased region" description="Basic residues" evidence="16">
    <location>
        <begin position="1009"/>
        <end position="1033"/>
    </location>
</feature>
<dbReference type="InterPro" id="IPR001650">
    <property type="entry name" value="Helicase_C-like"/>
</dbReference>
<dbReference type="Gene3D" id="3.40.50.10810">
    <property type="entry name" value="Tandem AAA-ATPase domain"/>
    <property type="match status" value="1"/>
</dbReference>
<dbReference type="InterPro" id="IPR027417">
    <property type="entry name" value="P-loop_NTPase"/>
</dbReference>
<evidence type="ECO:0000256" key="8">
    <source>
        <dbReference type="ARBA" id="ARBA00022801"/>
    </source>
</evidence>
<feature type="compositionally biased region" description="Low complexity" evidence="16">
    <location>
        <begin position="2136"/>
        <end position="2148"/>
    </location>
</feature>
<dbReference type="GO" id="GO:0016887">
    <property type="term" value="F:ATP hydrolysis activity"/>
    <property type="evidence" value="ECO:0007669"/>
    <property type="project" value="InterPro"/>
</dbReference>
<evidence type="ECO:0000256" key="16">
    <source>
        <dbReference type="SAM" id="MobiDB-lite"/>
    </source>
</evidence>
<dbReference type="PROSITE" id="PS51194">
    <property type="entry name" value="HELICASE_CTER"/>
    <property type="match status" value="1"/>
</dbReference>
<keyword evidence="14" id="KW-0539">Nucleus</keyword>
<feature type="region of interest" description="Disordered" evidence="16">
    <location>
        <begin position="113"/>
        <end position="381"/>
    </location>
</feature>